<comment type="caution">
    <text evidence="3">The sequence shown here is derived from an EMBL/GenBank/DDBJ whole genome shotgun (WGS) entry which is preliminary data.</text>
</comment>
<feature type="compositionally biased region" description="Basic and acidic residues" evidence="1">
    <location>
        <begin position="134"/>
        <end position="144"/>
    </location>
</feature>
<name>A0ABN1XFC3_9PSEU</name>
<evidence type="ECO:0000256" key="1">
    <source>
        <dbReference type="SAM" id="MobiDB-lite"/>
    </source>
</evidence>
<dbReference type="EMBL" id="BAAAJK010000001">
    <property type="protein sequence ID" value="GAA1379375.1"/>
    <property type="molecule type" value="Genomic_DNA"/>
</dbReference>
<keyword evidence="2" id="KW-0812">Transmembrane</keyword>
<evidence type="ECO:0000313" key="3">
    <source>
        <dbReference type="EMBL" id="GAA1379375.1"/>
    </source>
</evidence>
<organism evidence="3 4">
    <name type="scientific">Pseudonocardia kongjuensis</name>
    <dbReference type="NCBI Taxonomy" id="102227"/>
    <lineage>
        <taxon>Bacteria</taxon>
        <taxon>Bacillati</taxon>
        <taxon>Actinomycetota</taxon>
        <taxon>Actinomycetes</taxon>
        <taxon>Pseudonocardiales</taxon>
        <taxon>Pseudonocardiaceae</taxon>
        <taxon>Pseudonocardia</taxon>
    </lineage>
</organism>
<evidence type="ECO:0000256" key="2">
    <source>
        <dbReference type="SAM" id="Phobius"/>
    </source>
</evidence>
<keyword evidence="2" id="KW-0472">Membrane</keyword>
<feature type="transmembrane region" description="Helical" evidence="2">
    <location>
        <begin position="21"/>
        <end position="46"/>
    </location>
</feature>
<dbReference type="Proteomes" id="UP001501414">
    <property type="component" value="Unassembled WGS sequence"/>
</dbReference>
<proteinExistence type="predicted"/>
<feature type="compositionally biased region" description="Basic and acidic residues" evidence="1">
    <location>
        <begin position="111"/>
        <end position="121"/>
    </location>
</feature>
<keyword evidence="2" id="KW-1133">Transmembrane helix</keyword>
<dbReference type="RefSeq" id="WP_344017587.1">
    <property type="nucleotide sequence ID" value="NZ_BAAAJK010000001.1"/>
</dbReference>
<reference evidence="3 4" key="1">
    <citation type="journal article" date="2019" name="Int. J. Syst. Evol. Microbiol.">
        <title>The Global Catalogue of Microorganisms (GCM) 10K type strain sequencing project: providing services to taxonomists for standard genome sequencing and annotation.</title>
        <authorList>
            <consortium name="The Broad Institute Genomics Platform"/>
            <consortium name="The Broad Institute Genome Sequencing Center for Infectious Disease"/>
            <person name="Wu L."/>
            <person name="Ma J."/>
        </authorList>
    </citation>
    <scope>NUCLEOTIDE SEQUENCE [LARGE SCALE GENOMIC DNA]</scope>
    <source>
        <strain evidence="3 4">JCM 11896</strain>
    </source>
</reference>
<feature type="region of interest" description="Disordered" evidence="1">
    <location>
        <begin position="94"/>
        <end position="121"/>
    </location>
</feature>
<keyword evidence="4" id="KW-1185">Reference proteome</keyword>
<sequence length="155" mass="15711">MGGRHRARRVRRAPTRRALLEALPVVVAAAAAVVALVAVVVGSGLLTGGGAPALTQGAGVGAPAVLAPRAAPVLHLPATDAVATAAGDAVRAAARQDSRGPAATAGCDLDGPPRFDDPADPHRITNRDCGYLDERGRERSHDPWIDGQLLDATGN</sequence>
<protein>
    <submittedName>
        <fullName evidence="3">Uncharacterized protein</fullName>
    </submittedName>
</protein>
<gene>
    <name evidence="3" type="ORF">GCM10009613_01940</name>
</gene>
<feature type="region of interest" description="Disordered" evidence="1">
    <location>
        <begin position="134"/>
        <end position="155"/>
    </location>
</feature>
<accession>A0ABN1XFC3</accession>
<evidence type="ECO:0000313" key="4">
    <source>
        <dbReference type="Proteomes" id="UP001501414"/>
    </source>
</evidence>